<dbReference type="EMBL" id="BJUU01000003">
    <property type="protein sequence ID" value="GEK79393.1"/>
    <property type="molecule type" value="Genomic_DNA"/>
</dbReference>
<accession>A0AA87UR62</accession>
<dbReference type="Proteomes" id="UP000321749">
    <property type="component" value="Unassembled WGS sequence"/>
</dbReference>
<feature type="region of interest" description="Disordered" evidence="1">
    <location>
        <begin position="1"/>
        <end position="45"/>
    </location>
</feature>
<proteinExistence type="predicted"/>
<protein>
    <recommendedName>
        <fullName evidence="4">DUF4878 domain-containing protein</fullName>
    </recommendedName>
</protein>
<evidence type="ECO:0008006" key="4">
    <source>
        <dbReference type="Google" id="ProtNLM"/>
    </source>
</evidence>
<keyword evidence="3" id="KW-1185">Reference proteome</keyword>
<comment type="caution">
    <text evidence="2">The sequence shown here is derived from an EMBL/GenBank/DDBJ whole genome shotgun (WGS) entry which is preliminary data.</text>
</comment>
<reference evidence="2 3" key="1">
    <citation type="submission" date="2019-07" db="EMBL/GenBank/DDBJ databases">
        <title>Whole genome shotgun sequence of Agrococcus baldri NBRC 103055.</title>
        <authorList>
            <person name="Hosoyama A."/>
            <person name="Uohara A."/>
            <person name="Ohji S."/>
            <person name="Ichikawa N."/>
        </authorList>
    </citation>
    <scope>NUCLEOTIDE SEQUENCE [LARGE SCALE GENOMIC DNA]</scope>
    <source>
        <strain evidence="2 3">NBRC 103055</strain>
    </source>
</reference>
<sequence length="347" mass="35999">MSSSMPEFEMPAAVESPPRSEPAEPTTARPDHTAEPGASDTPARRSGLGWRHVLIGVVVGAVVGAAIPGGVQLAERTAASADSDGLRAVATAYLTAIADGRAEDATAMAPLPGAARGAPDAVLQSAERIADGAVRLVHIDGDAATVEVSYDVGQRDMTRTLEAQRVEGAWHLTSSLTEPAAAQSYGSSINPQVAGFAMPATTPVHLYPGTYGFDELDDPMLRSSAGPFVVDGDPSTPVESYFEPQLAPGLSARAGDIGVALGTRCQADPSCSLQPGAEVQYGGTAWVQEVTETDVSINVQMVLGGERVGNWFEVRIRILRDDAGEPAQWLCAPIGGYAVPSEPCPEP</sequence>
<gene>
    <name evidence="2" type="ORF">ABA31_07440</name>
</gene>
<organism evidence="2 3">
    <name type="scientific">Agrococcus baldri</name>
    <dbReference type="NCBI Taxonomy" id="153730"/>
    <lineage>
        <taxon>Bacteria</taxon>
        <taxon>Bacillati</taxon>
        <taxon>Actinomycetota</taxon>
        <taxon>Actinomycetes</taxon>
        <taxon>Micrococcales</taxon>
        <taxon>Microbacteriaceae</taxon>
        <taxon>Agrococcus</taxon>
    </lineage>
</organism>
<dbReference type="AlphaFoldDB" id="A0AA87UR62"/>
<evidence type="ECO:0000313" key="3">
    <source>
        <dbReference type="Proteomes" id="UP000321749"/>
    </source>
</evidence>
<evidence type="ECO:0000256" key="1">
    <source>
        <dbReference type="SAM" id="MobiDB-lite"/>
    </source>
</evidence>
<evidence type="ECO:0000313" key="2">
    <source>
        <dbReference type="EMBL" id="GEK79393.1"/>
    </source>
</evidence>
<name>A0AA87UR62_9MICO</name>